<proteinExistence type="predicted"/>
<name>A0AAU9NI32_9ASTR</name>
<evidence type="ECO:0000259" key="3">
    <source>
        <dbReference type="PROSITE" id="PS50102"/>
    </source>
</evidence>
<dbReference type="CDD" id="cd00590">
    <property type="entry name" value="RRM_SF"/>
    <property type="match status" value="1"/>
</dbReference>
<evidence type="ECO:0000256" key="1">
    <source>
        <dbReference type="PROSITE-ProRule" id="PRU00176"/>
    </source>
</evidence>
<organism evidence="4 5">
    <name type="scientific">Lactuca virosa</name>
    <dbReference type="NCBI Taxonomy" id="75947"/>
    <lineage>
        <taxon>Eukaryota</taxon>
        <taxon>Viridiplantae</taxon>
        <taxon>Streptophyta</taxon>
        <taxon>Embryophyta</taxon>
        <taxon>Tracheophyta</taxon>
        <taxon>Spermatophyta</taxon>
        <taxon>Magnoliopsida</taxon>
        <taxon>eudicotyledons</taxon>
        <taxon>Gunneridae</taxon>
        <taxon>Pentapetalae</taxon>
        <taxon>asterids</taxon>
        <taxon>campanulids</taxon>
        <taxon>Asterales</taxon>
        <taxon>Asteraceae</taxon>
        <taxon>Cichorioideae</taxon>
        <taxon>Cichorieae</taxon>
        <taxon>Lactucinae</taxon>
        <taxon>Lactuca</taxon>
    </lineage>
</organism>
<reference evidence="4 5" key="1">
    <citation type="submission" date="2022-01" db="EMBL/GenBank/DDBJ databases">
        <authorList>
            <person name="Xiong W."/>
            <person name="Schranz E."/>
        </authorList>
    </citation>
    <scope>NUCLEOTIDE SEQUENCE [LARGE SCALE GENOMIC DNA]</scope>
</reference>
<accession>A0AAU9NI32</accession>
<dbReference type="SUPFAM" id="SSF54928">
    <property type="entry name" value="RNA-binding domain, RBD"/>
    <property type="match status" value="1"/>
</dbReference>
<dbReference type="InterPro" id="IPR000504">
    <property type="entry name" value="RRM_dom"/>
</dbReference>
<evidence type="ECO:0000256" key="2">
    <source>
        <dbReference type="SAM" id="MobiDB-lite"/>
    </source>
</evidence>
<evidence type="ECO:0000313" key="4">
    <source>
        <dbReference type="EMBL" id="CAH1437495.1"/>
    </source>
</evidence>
<dbReference type="PROSITE" id="PS50102">
    <property type="entry name" value="RRM"/>
    <property type="match status" value="1"/>
</dbReference>
<feature type="domain" description="RRM" evidence="3">
    <location>
        <begin position="27"/>
        <end position="112"/>
    </location>
</feature>
<dbReference type="InterPro" id="IPR012677">
    <property type="entry name" value="Nucleotide-bd_a/b_plait_sf"/>
</dbReference>
<dbReference type="Proteomes" id="UP001157418">
    <property type="component" value="Unassembled WGS sequence"/>
</dbReference>
<dbReference type="AlphaFoldDB" id="A0AAU9NI32"/>
<comment type="caution">
    <text evidence="4">The sequence shown here is derived from an EMBL/GenBank/DDBJ whole genome shotgun (WGS) entry which is preliminary data.</text>
</comment>
<keyword evidence="5" id="KW-1185">Reference proteome</keyword>
<evidence type="ECO:0000313" key="5">
    <source>
        <dbReference type="Proteomes" id="UP001157418"/>
    </source>
</evidence>
<dbReference type="Gene3D" id="3.30.70.330">
    <property type="match status" value="1"/>
</dbReference>
<sequence length="416" mass="46557">MLPKEDGWIEVQRTKTATRYEEQGKLTTFYVTGFPRDTSKPELWRPFGKFGRVVDIYLSGKMDYQKKYYTFVRFKVVVDEKLLEDKLQGIKCRNITLKEWLSKSILIGEAHNFDHIRSMTASLLMNDDAKYLGGLNMALRFKHSMDAKEFYTTKAVTIIAEGKIFIVGVVENTDDWYPFHPAPFDKVEEDSEDDTDSIRDVADVDDDDEDAVSDTWIGGNINDLEEGEICDDNVTECTPEMLISKPNENLRIDEENGAAVDVGTVIPVTSNSQRRPTTTPPELSADQNPRASLMSTTSNGGIDPKDTINEINVEIISPINLESIDILGTLVDTKIPGECPQNNDSINFVNNGESNLTYPIGASPGNNPFGTIQNLVPFGCFIPFPSTNPPQFNLKAQLFDATMGNESNSREPRIKK</sequence>
<dbReference type="GO" id="GO:0003723">
    <property type="term" value="F:RNA binding"/>
    <property type="evidence" value="ECO:0007669"/>
    <property type="project" value="UniProtKB-UniRule"/>
</dbReference>
<protein>
    <recommendedName>
        <fullName evidence="3">RRM domain-containing protein</fullName>
    </recommendedName>
</protein>
<dbReference type="InterPro" id="IPR035979">
    <property type="entry name" value="RBD_domain_sf"/>
</dbReference>
<dbReference type="EMBL" id="CAKMRJ010004445">
    <property type="protein sequence ID" value="CAH1437495.1"/>
    <property type="molecule type" value="Genomic_DNA"/>
</dbReference>
<keyword evidence="1" id="KW-0694">RNA-binding</keyword>
<feature type="region of interest" description="Disordered" evidence="2">
    <location>
        <begin position="270"/>
        <end position="290"/>
    </location>
</feature>
<gene>
    <name evidence="4" type="ORF">LVIROSA_LOCUS23822</name>
</gene>
<dbReference type="Pfam" id="PF00076">
    <property type="entry name" value="RRM_1"/>
    <property type="match status" value="1"/>
</dbReference>